<comment type="caution">
    <text evidence="1">The sequence shown here is derived from an EMBL/GenBank/DDBJ whole genome shotgun (WGS) entry which is preliminary data.</text>
</comment>
<name>A0AAD5MVZ9_PARTN</name>
<gene>
    <name evidence="1" type="ORF">KIN20_013357</name>
</gene>
<accession>A0AAD5MVZ9</accession>
<reference evidence="1" key="1">
    <citation type="submission" date="2021-06" db="EMBL/GenBank/DDBJ databases">
        <title>Parelaphostrongylus tenuis whole genome reference sequence.</title>
        <authorList>
            <person name="Garwood T.J."/>
            <person name="Larsen P.A."/>
            <person name="Fountain-Jones N.M."/>
            <person name="Garbe J.R."/>
            <person name="Macchietto M.G."/>
            <person name="Kania S.A."/>
            <person name="Gerhold R.W."/>
            <person name="Richards J.E."/>
            <person name="Wolf T.M."/>
        </authorList>
    </citation>
    <scope>NUCLEOTIDE SEQUENCE</scope>
    <source>
        <strain evidence="1">MNPRO001-30</strain>
        <tissue evidence="1">Meninges</tissue>
    </source>
</reference>
<protein>
    <submittedName>
        <fullName evidence="1">Uncharacterized protein</fullName>
    </submittedName>
</protein>
<sequence length="59" mass="6565">MRLSSTNVLLTLKRNEKGNTCSDAIEEKIRVVDIDEKVTSQEEHIHSFACPKLAVGNPV</sequence>
<proteinExistence type="predicted"/>
<evidence type="ECO:0000313" key="1">
    <source>
        <dbReference type="EMBL" id="KAJ1355807.1"/>
    </source>
</evidence>
<dbReference type="AlphaFoldDB" id="A0AAD5MVZ9"/>
<organism evidence="1 2">
    <name type="scientific">Parelaphostrongylus tenuis</name>
    <name type="common">Meningeal worm</name>
    <dbReference type="NCBI Taxonomy" id="148309"/>
    <lineage>
        <taxon>Eukaryota</taxon>
        <taxon>Metazoa</taxon>
        <taxon>Ecdysozoa</taxon>
        <taxon>Nematoda</taxon>
        <taxon>Chromadorea</taxon>
        <taxon>Rhabditida</taxon>
        <taxon>Rhabditina</taxon>
        <taxon>Rhabditomorpha</taxon>
        <taxon>Strongyloidea</taxon>
        <taxon>Metastrongylidae</taxon>
        <taxon>Parelaphostrongylus</taxon>
    </lineage>
</organism>
<dbReference type="EMBL" id="JAHQIW010002603">
    <property type="protein sequence ID" value="KAJ1355807.1"/>
    <property type="molecule type" value="Genomic_DNA"/>
</dbReference>
<keyword evidence="2" id="KW-1185">Reference proteome</keyword>
<evidence type="ECO:0000313" key="2">
    <source>
        <dbReference type="Proteomes" id="UP001196413"/>
    </source>
</evidence>
<dbReference type="Proteomes" id="UP001196413">
    <property type="component" value="Unassembled WGS sequence"/>
</dbReference>